<reference evidence="2" key="1">
    <citation type="journal article" date="2014" name="Front. Microbiol.">
        <title>High frequency of phylogenetically diverse reductive dehalogenase-homologous genes in deep subseafloor sedimentary metagenomes.</title>
        <authorList>
            <person name="Kawai M."/>
            <person name="Futagami T."/>
            <person name="Toyoda A."/>
            <person name="Takaki Y."/>
            <person name="Nishi S."/>
            <person name="Hori S."/>
            <person name="Arai W."/>
            <person name="Tsubouchi T."/>
            <person name="Morono Y."/>
            <person name="Uchiyama I."/>
            <person name="Ito T."/>
            <person name="Fujiyama A."/>
            <person name="Inagaki F."/>
            <person name="Takami H."/>
        </authorList>
    </citation>
    <scope>NUCLEOTIDE SEQUENCE</scope>
    <source>
        <strain evidence="2">Expedition CK06-06</strain>
    </source>
</reference>
<protein>
    <submittedName>
        <fullName evidence="2">Uncharacterized protein</fullName>
    </submittedName>
</protein>
<feature type="compositionally biased region" description="Basic and acidic residues" evidence="1">
    <location>
        <begin position="90"/>
        <end position="114"/>
    </location>
</feature>
<evidence type="ECO:0000313" key="2">
    <source>
        <dbReference type="EMBL" id="GAG25531.1"/>
    </source>
</evidence>
<evidence type="ECO:0000256" key="1">
    <source>
        <dbReference type="SAM" id="MobiDB-lite"/>
    </source>
</evidence>
<organism evidence="2">
    <name type="scientific">marine sediment metagenome</name>
    <dbReference type="NCBI Taxonomy" id="412755"/>
    <lineage>
        <taxon>unclassified sequences</taxon>
        <taxon>metagenomes</taxon>
        <taxon>ecological metagenomes</taxon>
    </lineage>
</organism>
<comment type="caution">
    <text evidence="2">The sequence shown here is derived from an EMBL/GenBank/DDBJ whole genome shotgun (WGS) entry which is preliminary data.</text>
</comment>
<proteinExistence type="predicted"/>
<dbReference type="EMBL" id="BARS01038697">
    <property type="protein sequence ID" value="GAG25531.1"/>
    <property type="molecule type" value="Genomic_DNA"/>
</dbReference>
<feature type="compositionally biased region" description="Low complexity" evidence="1">
    <location>
        <begin position="29"/>
        <end position="38"/>
    </location>
</feature>
<accession>X0XKQ0</accession>
<dbReference type="AlphaFoldDB" id="X0XKQ0"/>
<sequence length="255" mass="27496">LRSTLLHVAKGEVLEMLISSAAKDGAESTAMAMETAAGPRTTGSAHAHQRGAPDGTRTEDGAQTETDAVVLFALAAARANSGGNVRDAVDQRITVRDAPNDDEHGDDRNRDGNRLRIGNRGRDAYISTYIRAAANRGRFHGLTVGGDGVSRTRKGHIIRVPELKAFLDVFAGMADANEARFSLEYFVQSQLEMNKYPTHGRSLLQLACWSSTGGTGGDCSRRANEKIDGKGYGRKQSNGLKGDTAFEKFLQREVM</sequence>
<feature type="region of interest" description="Disordered" evidence="1">
    <location>
        <begin position="90"/>
        <end position="116"/>
    </location>
</feature>
<gene>
    <name evidence="2" type="ORF">S01H1_59184</name>
</gene>
<feature type="non-terminal residue" evidence="2">
    <location>
        <position position="1"/>
    </location>
</feature>
<feature type="non-terminal residue" evidence="2">
    <location>
        <position position="255"/>
    </location>
</feature>
<feature type="region of interest" description="Disordered" evidence="1">
    <location>
        <begin position="29"/>
        <end position="61"/>
    </location>
</feature>
<name>X0XKQ0_9ZZZZ</name>